<dbReference type="Proteomes" id="UP000823561">
    <property type="component" value="Chromosome 7"/>
</dbReference>
<dbReference type="SUPFAM" id="SSF52540">
    <property type="entry name" value="P-loop containing nucleoside triphosphate hydrolases"/>
    <property type="match status" value="1"/>
</dbReference>
<proteinExistence type="inferred from homology"/>
<dbReference type="FunFam" id="3.40.50.300:FF:000366">
    <property type="entry name" value="GTPase, IMAP family member 2"/>
    <property type="match status" value="1"/>
</dbReference>
<dbReference type="PANTHER" id="PTHR10903">
    <property type="entry name" value="GTPASE, IMAP FAMILY MEMBER-RELATED"/>
    <property type="match status" value="1"/>
</dbReference>
<keyword evidence="4" id="KW-0472">Membrane</keyword>
<dbReference type="GO" id="GO:0005525">
    <property type="term" value="F:GTP binding"/>
    <property type="evidence" value="ECO:0007669"/>
    <property type="project" value="UniProtKB-KW"/>
</dbReference>
<dbReference type="Pfam" id="PF04548">
    <property type="entry name" value="AIG1"/>
    <property type="match status" value="1"/>
</dbReference>
<dbReference type="PROSITE" id="PS51720">
    <property type="entry name" value="G_AIG1"/>
    <property type="match status" value="1"/>
</dbReference>
<keyword evidence="7" id="KW-1185">Reference proteome</keyword>
<evidence type="ECO:0000313" key="7">
    <source>
        <dbReference type="Proteomes" id="UP000823561"/>
    </source>
</evidence>
<evidence type="ECO:0000256" key="1">
    <source>
        <dbReference type="ARBA" id="ARBA00008535"/>
    </source>
</evidence>
<dbReference type="Gene3D" id="3.40.50.300">
    <property type="entry name" value="P-loop containing nucleotide triphosphate hydrolases"/>
    <property type="match status" value="1"/>
</dbReference>
<evidence type="ECO:0000256" key="2">
    <source>
        <dbReference type="ARBA" id="ARBA00022741"/>
    </source>
</evidence>
<keyword evidence="4" id="KW-1133">Transmembrane helix</keyword>
<accession>A0AAV6GT36</accession>
<evidence type="ECO:0000259" key="5">
    <source>
        <dbReference type="PROSITE" id="PS51720"/>
    </source>
</evidence>
<evidence type="ECO:0000256" key="4">
    <source>
        <dbReference type="SAM" id="Phobius"/>
    </source>
</evidence>
<reference evidence="6" key="1">
    <citation type="submission" date="2020-10" db="EMBL/GenBank/DDBJ databases">
        <title>Chromosome-scale genome assembly of the Allis shad, Alosa alosa.</title>
        <authorList>
            <person name="Margot Z."/>
            <person name="Christophe K."/>
            <person name="Cabau C."/>
            <person name="Louis A."/>
            <person name="Berthelot C."/>
            <person name="Parey E."/>
            <person name="Roest Crollius H."/>
            <person name="Montfort J."/>
            <person name="Robinson-Rechavi M."/>
            <person name="Bucao C."/>
            <person name="Bouchez O."/>
            <person name="Gislard M."/>
            <person name="Lluch J."/>
            <person name="Milhes M."/>
            <person name="Lampietro C."/>
            <person name="Lopez Roques C."/>
            <person name="Donnadieu C."/>
            <person name="Braasch I."/>
            <person name="Desvignes T."/>
            <person name="Postlethwait J."/>
            <person name="Bobe J."/>
            <person name="Guiguen Y."/>
        </authorList>
    </citation>
    <scope>NUCLEOTIDE SEQUENCE</scope>
    <source>
        <strain evidence="6">M-15738</strain>
        <tissue evidence="6">Blood</tissue>
    </source>
</reference>
<feature type="transmembrane region" description="Helical" evidence="4">
    <location>
        <begin position="246"/>
        <end position="271"/>
    </location>
</feature>
<organism evidence="6 7">
    <name type="scientific">Alosa alosa</name>
    <name type="common">allis shad</name>
    <dbReference type="NCBI Taxonomy" id="278164"/>
    <lineage>
        <taxon>Eukaryota</taxon>
        <taxon>Metazoa</taxon>
        <taxon>Chordata</taxon>
        <taxon>Craniata</taxon>
        <taxon>Vertebrata</taxon>
        <taxon>Euteleostomi</taxon>
        <taxon>Actinopterygii</taxon>
        <taxon>Neopterygii</taxon>
        <taxon>Teleostei</taxon>
        <taxon>Clupei</taxon>
        <taxon>Clupeiformes</taxon>
        <taxon>Clupeoidei</taxon>
        <taxon>Clupeidae</taxon>
        <taxon>Alosa</taxon>
    </lineage>
</organism>
<keyword evidence="4" id="KW-0812">Transmembrane</keyword>
<dbReference type="InterPro" id="IPR006703">
    <property type="entry name" value="G_AIG1"/>
</dbReference>
<protein>
    <recommendedName>
        <fullName evidence="5">AIG1-type G domain-containing protein</fullName>
    </recommendedName>
</protein>
<dbReference type="AlphaFoldDB" id="A0AAV6GT36"/>
<sequence length="274" mass="30224">MASELRIVLLGKTGSGKSATGNTILGEKVFHDEEYLASVTIACTREKRKLLGRYISVIDTPGIFDTKMTPEQLKGEIDRCMVFSMPGPHAFLLVMRLGVRLTAEEKNAVKWVNDNFGENAFKYTIILFTFKDQLRKAVEDYINDPEMKEILDKCKTRYVVFDNMKECNTSQVEKLLEKIDEMVAWNKGHYTSMLFEEAQKRQQARERDEYIAGGLNTLGTLALGAAGGFAVVAGPTAALVVAAEEIAVPAVVTAGASAGAGILSKLAGWYWKPK</sequence>
<name>A0AAV6GT36_9TELE</name>
<feature type="domain" description="AIG1-type G" evidence="5">
    <location>
        <begin position="2"/>
        <end position="199"/>
    </location>
</feature>
<dbReference type="CDD" id="cd01852">
    <property type="entry name" value="AIG1"/>
    <property type="match status" value="1"/>
</dbReference>
<dbReference type="EMBL" id="JADWDJ010000007">
    <property type="protein sequence ID" value="KAG5278115.1"/>
    <property type="molecule type" value="Genomic_DNA"/>
</dbReference>
<dbReference type="InterPro" id="IPR045058">
    <property type="entry name" value="GIMA/IAN/Toc"/>
</dbReference>
<feature type="transmembrane region" description="Helical" evidence="4">
    <location>
        <begin position="210"/>
        <end position="234"/>
    </location>
</feature>
<gene>
    <name evidence="6" type="ORF">AALO_G00095360</name>
</gene>
<keyword evidence="3" id="KW-0342">GTP-binding</keyword>
<comment type="caution">
    <text evidence="6">The sequence shown here is derived from an EMBL/GenBank/DDBJ whole genome shotgun (WGS) entry which is preliminary data.</text>
</comment>
<dbReference type="InterPro" id="IPR027417">
    <property type="entry name" value="P-loop_NTPase"/>
</dbReference>
<evidence type="ECO:0000256" key="3">
    <source>
        <dbReference type="ARBA" id="ARBA00023134"/>
    </source>
</evidence>
<evidence type="ECO:0000313" key="6">
    <source>
        <dbReference type="EMBL" id="KAG5278115.1"/>
    </source>
</evidence>
<comment type="similarity">
    <text evidence="1">Belongs to the TRAFAC class TrmE-Era-EngA-EngB-Septin-like GTPase superfamily. AIG1/Toc34/Toc159-like paraseptin GTPase family. IAN subfamily.</text>
</comment>
<keyword evidence="2" id="KW-0547">Nucleotide-binding</keyword>
<dbReference type="PANTHER" id="PTHR10903:SF188">
    <property type="entry name" value="GTPASE IMAP FAMILY MEMBER 2-LIKE-RELATED"/>
    <property type="match status" value="1"/>
</dbReference>